<keyword evidence="3 6" id="KW-0223">Dioxygenase</keyword>
<comment type="caution">
    <text evidence="6">The sequence shown here is derived from an EMBL/GenBank/DDBJ whole genome shotgun (WGS) entry which is preliminary data.</text>
</comment>
<proteinExistence type="inferred from homology"/>
<name>A0ABV6JPH4_9PROT</name>
<keyword evidence="7" id="KW-1185">Reference proteome</keyword>
<dbReference type="Proteomes" id="UP001589865">
    <property type="component" value="Unassembled WGS sequence"/>
</dbReference>
<evidence type="ECO:0000256" key="2">
    <source>
        <dbReference type="ARBA" id="ARBA00022723"/>
    </source>
</evidence>
<keyword evidence="5" id="KW-0408">Iron</keyword>
<organism evidence="6 7">
    <name type="scientific">Roseomonas elaeocarpi</name>
    <dbReference type="NCBI Taxonomy" id="907779"/>
    <lineage>
        <taxon>Bacteria</taxon>
        <taxon>Pseudomonadati</taxon>
        <taxon>Pseudomonadota</taxon>
        <taxon>Alphaproteobacteria</taxon>
        <taxon>Acetobacterales</taxon>
        <taxon>Roseomonadaceae</taxon>
        <taxon>Roseomonas</taxon>
    </lineage>
</organism>
<dbReference type="PANTHER" id="PTHR12918:SF1">
    <property type="entry name" value="CYSTEINE DIOXYGENASE TYPE 1"/>
    <property type="match status" value="1"/>
</dbReference>
<evidence type="ECO:0000256" key="3">
    <source>
        <dbReference type="ARBA" id="ARBA00022964"/>
    </source>
</evidence>
<dbReference type="Pfam" id="PF05995">
    <property type="entry name" value="CDO_I"/>
    <property type="match status" value="1"/>
</dbReference>
<dbReference type="InterPro" id="IPR011051">
    <property type="entry name" value="RmlC_Cupin_sf"/>
</dbReference>
<comment type="similarity">
    <text evidence="1">Belongs to the cysteine dioxygenase family.</text>
</comment>
<evidence type="ECO:0000256" key="5">
    <source>
        <dbReference type="ARBA" id="ARBA00023004"/>
    </source>
</evidence>
<evidence type="ECO:0000256" key="1">
    <source>
        <dbReference type="ARBA" id="ARBA00006622"/>
    </source>
</evidence>
<accession>A0ABV6JPH4</accession>
<dbReference type="EMBL" id="JBHLUN010000002">
    <property type="protein sequence ID" value="MFC0407360.1"/>
    <property type="molecule type" value="Genomic_DNA"/>
</dbReference>
<sequence>MLIRPPRTTLDTLLAEVALAVRAPLAARPAAVAEAIGAHLHDAQLLIGRDLPGSAERYVRHLLHSDPAGGYAVVALVWRPGQMSPIHAHRTWCALGVHAGTLTESFFDVAHETAEPVTTATALRRPGALSHGGADPRCAHRLANLGCTEAVSIHCYGVGFERFGEGVNQVYAA</sequence>
<keyword evidence="2" id="KW-0479">Metal-binding</keyword>
<reference evidence="6 7" key="1">
    <citation type="submission" date="2024-09" db="EMBL/GenBank/DDBJ databases">
        <authorList>
            <person name="Sun Q."/>
            <person name="Mori K."/>
        </authorList>
    </citation>
    <scope>NUCLEOTIDE SEQUENCE [LARGE SCALE GENOMIC DNA]</scope>
    <source>
        <strain evidence="6 7">TBRC 5777</strain>
    </source>
</reference>
<evidence type="ECO:0000256" key="4">
    <source>
        <dbReference type="ARBA" id="ARBA00023002"/>
    </source>
</evidence>
<keyword evidence="4" id="KW-0560">Oxidoreductase</keyword>
<evidence type="ECO:0000313" key="6">
    <source>
        <dbReference type="EMBL" id="MFC0407360.1"/>
    </source>
</evidence>
<gene>
    <name evidence="6" type="ORF">ACFFGY_03805</name>
</gene>
<dbReference type="InterPro" id="IPR014710">
    <property type="entry name" value="RmlC-like_jellyroll"/>
</dbReference>
<dbReference type="PANTHER" id="PTHR12918">
    <property type="entry name" value="CYSTEINE DIOXYGENASE"/>
    <property type="match status" value="1"/>
</dbReference>
<dbReference type="SUPFAM" id="SSF51182">
    <property type="entry name" value="RmlC-like cupins"/>
    <property type="match status" value="1"/>
</dbReference>
<dbReference type="Gene3D" id="2.60.120.10">
    <property type="entry name" value="Jelly Rolls"/>
    <property type="match status" value="1"/>
</dbReference>
<dbReference type="GO" id="GO:0051213">
    <property type="term" value="F:dioxygenase activity"/>
    <property type="evidence" value="ECO:0007669"/>
    <property type="project" value="UniProtKB-KW"/>
</dbReference>
<dbReference type="RefSeq" id="WP_377043056.1">
    <property type="nucleotide sequence ID" value="NZ_JBHLUN010000002.1"/>
</dbReference>
<evidence type="ECO:0000313" key="7">
    <source>
        <dbReference type="Proteomes" id="UP001589865"/>
    </source>
</evidence>
<protein>
    <submittedName>
        <fullName evidence="6">Cysteine dioxygenase</fullName>
    </submittedName>
</protein>
<dbReference type="CDD" id="cd10548">
    <property type="entry name" value="cupin_CDO"/>
    <property type="match status" value="1"/>
</dbReference>
<dbReference type="InterPro" id="IPR010300">
    <property type="entry name" value="CDO_1"/>
</dbReference>